<dbReference type="FunCoup" id="A0A2V0P6E5">
    <property type="interactions" value="389"/>
</dbReference>
<dbReference type="AlphaFoldDB" id="A0A2V0P6E5"/>
<dbReference type="Gene3D" id="2.60.120.200">
    <property type="match status" value="1"/>
</dbReference>
<dbReference type="PANTHER" id="PTHR31062">
    <property type="entry name" value="XYLOGLUCAN ENDOTRANSGLUCOSYLASE/HYDROLASE PROTEIN 8-RELATED"/>
    <property type="match status" value="1"/>
</dbReference>
<evidence type="ECO:0000256" key="1">
    <source>
        <dbReference type="ARBA" id="ARBA00022801"/>
    </source>
</evidence>
<feature type="compositionally biased region" description="Basic and acidic residues" evidence="3">
    <location>
        <begin position="367"/>
        <end position="393"/>
    </location>
</feature>
<evidence type="ECO:0000256" key="3">
    <source>
        <dbReference type="SAM" id="MobiDB-lite"/>
    </source>
</evidence>
<dbReference type="InterPro" id="IPR013320">
    <property type="entry name" value="ConA-like_dom_sf"/>
</dbReference>
<dbReference type="Proteomes" id="UP000247498">
    <property type="component" value="Unassembled WGS sequence"/>
</dbReference>
<feature type="signal peptide" evidence="4">
    <location>
        <begin position="1"/>
        <end position="22"/>
    </location>
</feature>
<name>A0A2V0P6E5_9CHLO</name>
<evidence type="ECO:0000313" key="7">
    <source>
        <dbReference type="Proteomes" id="UP000247498"/>
    </source>
</evidence>
<dbReference type="PROSITE" id="PS51762">
    <property type="entry name" value="GH16_2"/>
    <property type="match status" value="1"/>
</dbReference>
<dbReference type="STRING" id="307507.A0A2V0P6E5"/>
<dbReference type="OrthoDB" id="538156at2759"/>
<feature type="chain" id="PRO_5015917633" description="GH16 domain-containing protein" evidence="4">
    <location>
        <begin position="23"/>
        <end position="399"/>
    </location>
</feature>
<dbReference type="Pfam" id="PF00722">
    <property type="entry name" value="Glyco_hydro_16"/>
    <property type="match status" value="1"/>
</dbReference>
<keyword evidence="4" id="KW-0732">Signal</keyword>
<dbReference type="InParanoid" id="A0A2V0P6E5"/>
<feature type="domain" description="GH16" evidence="5">
    <location>
        <begin position="108"/>
        <end position="341"/>
    </location>
</feature>
<evidence type="ECO:0000256" key="2">
    <source>
        <dbReference type="ARBA" id="ARBA00023295"/>
    </source>
</evidence>
<accession>A0A2V0P6E5</accession>
<dbReference type="SUPFAM" id="SSF49899">
    <property type="entry name" value="Concanavalin A-like lectins/glucanases"/>
    <property type="match status" value="1"/>
</dbReference>
<evidence type="ECO:0000313" key="6">
    <source>
        <dbReference type="EMBL" id="GBF92757.1"/>
    </source>
</evidence>
<evidence type="ECO:0000259" key="5">
    <source>
        <dbReference type="PROSITE" id="PS51762"/>
    </source>
</evidence>
<sequence length="399" mass="43828">MAPTFAALAAIFLALLAQISNGQSVAAPHGAYLGCFELSKLERLMSPGAPLRLAASNLKDCSGFCRSKGHALNAITPAFECHCSSVVPADAARAADSACTKGGSGAAVFYNHRNVNSTGCRVANVPMEKSRFSFHYNDYHASFDNGVMTLKMEGSNGLRFTTNDGMHQYGLYQVAGKTTTASGAVTAYYLRSSDDYNTQNWGTFDEIDFEFLNGNPSVPAGLWLNSFRKGMSGGERLVKPPEYQQRLRLAGGADAGNTFLTYTINWQPDQVLWHTDGQQLLRRYYGENVTWVDMKGERFTRSYRPPVDPMHVTFSMWADQDQNRAFGGALDWSKSPFTSQFKELRRVLCDAPAATTRGPEWLYPADKAPRKDASKDAKKDAKRAERDARKAEKAAGSAL</sequence>
<keyword evidence="7" id="KW-1185">Reference proteome</keyword>
<reference evidence="6 7" key="1">
    <citation type="journal article" date="2018" name="Sci. Rep.">
        <title>Raphidocelis subcapitata (=Pseudokirchneriella subcapitata) provides an insight into genome evolution and environmental adaptations in the Sphaeropleales.</title>
        <authorList>
            <person name="Suzuki S."/>
            <person name="Yamaguchi H."/>
            <person name="Nakajima N."/>
            <person name="Kawachi M."/>
        </authorList>
    </citation>
    <scope>NUCLEOTIDE SEQUENCE [LARGE SCALE GENOMIC DNA]</scope>
    <source>
        <strain evidence="6 7">NIES-35</strain>
    </source>
</reference>
<feature type="region of interest" description="Disordered" evidence="3">
    <location>
        <begin position="357"/>
        <end position="399"/>
    </location>
</feature>
<keyword evidence="1" id="KW-0378">Hydrolase</keyword>
<organism evidence="6 7">
    <name type="scientific">Raphidocelis subcapitata</name>
    <dbReference type="NCBI Taxonomy" id="307507"/>
    <lineage>
        <taxon>Eukaryota</taxon>
        <taxon>Viridiplantae</taxon>
        <taxon>Chlorophyta</taxon>
        <taxon>core chlorophytes</taxon>
        <taxon>Chlorophyceae</taxon>
        <taxon>CS clade</taxon>
        <taxon>Sphaeropleales</taxon>
        <taxon>Selenastraceae</taxon>
        <taxon>Raphidocelis</taxon>
    </lineage>
</organism>
<comment type="caution">
    <text evidence="6">The sequence shown here is derived from an EMBL/GenBank/DDBJ whole genome shotgun (WGS) entry which is preliminary data.</text>
</comment>
<protein>
    <recommendedName>
        <fullName evidence="5">GH16 domain-containing protein</fullName>
    </recommendedName>
</protein>
<dbReference type="GO" id="GO:0005975">
    <property type="term" value="P:carbohydrate metabolic process"/>
    <property type="evidence" value="ECO:0007669"/>
    <property type="project" value="InterPro"/>
</dbReference>
<proteinExistence type="predicted"/>
<dbReference type="Pfam" id="PF01822">
    <property type="entry name" value="WSC"/>
    <property type="match status" value="1"/>
</dbReference>
<gene>
    <name evidence="6" type="ORF">Rsub_05126</name>
</gene>
<evidence type="ECO:0000256" key="4">
    <source>
        <dbReference type="SAM" id="SignalP"/>
    </source>
</evidence>
<dbReference type="InterPro" id="IPR044791">
    <property type="entry name" value="Beta-glucanase/XTH"/>
</dbReference>
<dbReference type="InterPro" id="IPR002889">
    <property type="entry name" value="WSC_carb-bd"/>
</dbReference>
<keyword evidence="2" id="KW-0326">Glycosidase</keyword>
<dbReference type="EMBL" id="BDRX01000034">
    <property type="protein sequence ID" value="GBF92757.1"/>
    <property type="molecule type" value="Genomic_DNA"/>
</dbReference>
<dbReference type="GO" id="GO:0004553">
    <property type="term" value="F:hydrolase activity, hydrolyzing O-glycosyl compounds"/>
    <property type="evidence" value="ECO:0007669"/>
    <property type="project" value="InterPro"/>
</dbReference>
<dbReference type="InterPro" id="IPR000757">
    <property type="entry name" value="Beta-glucanase-like"/>
</dbReference>